<dbReference type="EMBL" id="CAUYUE010000001">
    <property type="protein sequence ID" value="CAK0731938.1"/>
    <property type="molecule type" value="Genomic_DNA"/>
</dbReference>
<dbReference type="InterPro" id="IPR008978">
    <property type="entry name" value="HSP20-like_chaperone"/>
</dbReference>
<feature type="compositionally biased region" description="Polar residues" evidence="1">
    <location>
        <begin position="140"/>
        <end position="156"/>
    </location>
</feature>
<dbReference type="Gene3D" id="2.60.40.790">
    <property type="match status" value="1"/>
</dbReference>
<gene>
    <name evidence="2" type="ORF">CVIRNUC_000063</name>
</gene>
<dbReference type="PANTHER" id="PTHR47686:SF1">
    <property type="entry name" value="CALCYCLIN-BINDING PROTEIN"/>
    <property type="match status" value="1"/>
</dbReference>
<evidence type="ECO:0000256" key="1">
    <source>
        <dbReference type="SAM" id="MobiDB-lite"/>
    </source>
</evidence>
<evidence type="ECO:0000313" key="2">
    <source>
        <dbReference type="EMBL" id="CAK0731938.1"/>
    </source>
</evidence>
<protein>
    <recommendedName>
        <fullName evidence="4">CS domain-containing protein</fullName>
    </recommendedName>
</protein>
<dbReference type="PANTHER" id="PTHR47686">
    <property type="entry name" value="SGS DOMAIN-CONTAINING PROTEIN"/>
    <property type="match status" value="1"/>
</dbReference>
<organism evidence="2 3">
    <name type="scientific">Coccomyxa viridis</name>
    <dbReference type="NCBI Taxonomy" id="1274662"/>
    <lineage>
        <taxon>Eukaryota</taxon>
        <taxon>Viridiplantae</taxon>
        <taxon>Chlorophyta</taxon>
        <taxon>core chlorophytes</taxon>
        <taxon>Trebouxiophyceae</taxon>
        <taxon>Trebouxiophyceae incertae sedis</taxon>
        <taxon>Coccomyxaceae</taxon>
        <taxon>Coccomyxa</taxon>
    </lineage>
</organism>
<evidence type="ECO:0000313" key="3">
    <source>
        <dbReference type="Proteomes" id="UP001314263"/>
    </source>
</evidence>
<dbReference type="AlphaFoldDB" id="A0AAV1HQV0"/>
<reference evidence="2 3" key="1">
    <citation type="submission" date="2023-10" db="EMBL/GenBank/DDBJ databases">
        <authorList>
            <person name="Maclean D."/>
            <person name="Macfadyen A."/>
        </authorList>
    </citation>
    <scope>NUCLEOTIDE SEQUENCE [LARGE SCALE GENOMIC DNA]</scope>
</reference>
<proteinExistence type="predicted"/>
<comment type="caution">
    <text evidence="2">The sequence shown here is derived from an EMBL/GenBank/DDBJ whole genome shotgun (WGS) entry which is preliminary data.</text>
</comment>
<keyword evidence="3" id="KW-1185">Reference proteome</keyword>
<name>A0AAV1HQV0_9CHLO</name>
<sequence length="303" mass="32394">MAEISAVDSVGAASAPAMHGLDQDIAEVERLMTVSRRPVIAHRLSVFLAELQQEMAKQSLPHQKARGGFSRVVGAPISAALLGRRASDSLHNPMYLGPSCTPMDGLTLPHQASNGVPTLLGGLDRTVPGFIPVGSDERQFSNASDNSDSGTFSQMSGLPERPAGPSGLGPALWPQLPLPGAMPPGTPVPALQFQQLTTCSWEQNDVILKVYVPLRGVQTDMLHAIFTPSSAEVRVLNLQGKNYIFTLAPTFHPVAEAGCTAAASKTRKNIIITLQKLHTFLPEHRQWRALYGERSSLPGLAAM</sequence>
<evidence type="ECO:0008006" key="4">
    <source>
        <dbReference type="Google" id="ProtNLM"/>
    </source>
</evidence>
<accession>A0AAV1HQV0</accession>
<dbReference type="Proteomes" id="UP001314263">
    <property type="component" value="Unassembled WGS sequence"/>
</dbReference>
<dbReference type="SUPFAM" id="SSF49764">
    <property type="entry name" value="HSP20-like chaperones"/>
    <property type="match status" value="1"/>
</dbReference>
<feature type="region of interest" description="Disordered" evidence="1">
    <location>
        <begin position="134"/>
        <end position="180"/>
    </location>
</feature>